<evidence type="ECO:0000313" key="4">
    <source>
        <dbReference type="EMBL" id="KGR89750.1"/>
    </source>
</evidence>
<dbReference type="GO" id="GO:0005524">
    <property type="term" value="F:ATP binding"/>
    <property type="evidence" value="ECO:0007669"/>
    <property type="project" value="UniProtKB-KW"/>
</dbReference>
<dbReference type="GO" id="GO:0016887">
    <property type="term" value="F:ATP hydrolysis activity"/>
    <property type="evidence" value="ECO:0007669"/>
    <property type="project" value="InterPro"/>
</dbReference>
<dbReference type="RefSeq" id="WP_036178459.1">
    <property type="nucleotide sequence ID" value="NZ_AVCZ01000035.1"/>
</dbReference>
<keyword evidence="1" id="KW-0547">Nucleotide-binding</keyword>
<feature type="domain" description="ABC transporter" evidence="3">
    <location>
        <begin position="4"/>
        <end position="229"/>
    </location>
</feature>
<evidence type="ECO:0000313" key="5">
    <source>
        <dbReference type="Proteomes" id="UP000030595"/>
    </source>
</evidence>
<dbReference type="eggNOG" id="COG1131">
    <property type="taxonomic scope" value="Bacteria"/>
</dbReference>
<dbReference type="OrthoDB" id="9804819at2"/>
<keyword evidence="2" id="KW-0067">ATP-binding</keyword>
<proteinExistence type="predicted"/>
<reference evidence="4 5" key="1">
    <citation type="submission" date="2014-02" db="EMBL/GenBank/DDBJ databases">
        <title>Draft genome sequence of Lysinibacillus massiliensis CCUG 49529.</title>
        <authorList>
            <person name="Zhang F."/>
            <person name="Wang G."/>
            <person name="Zhang L."/>
        </authorList>
    </citation>
    <scope>NUCLEOTIDE SEQUENCE [LARGE SCALE GENOMIC DNA]</scope>
    <source>
        <strain evidence="4 5">CCUG 49529</strain>
    </source>
</reference>
<organism evidence="4 5">
    <name type="scientific">Ureibacillus massiliensis 4400831 = CIP 108448 = CCUG 49529</name>
    <dbReference type="NCBI Taxonomy" id="1211035"/>
    <lineage>
        <taxon>Bacteria</taxon>
        <taxon>Bacillati</taxon>
        <taxon>Bacillota</taxon>
        <taxon>Bacilli</taxon>
        <taxon>Bacillales</taxon>
        <taxon>Caryophanaceae</taxon>
        <taxon>Ureibacillus</taxon>
    </lineage>
</organism>
<name>A0A0A3J232_9BACL</name>
<dbReference type="SUPFAM" id="SSF52540">
    <property type="entry name" value="P-loop containing nucleoside triphosphate hydrolases"/>
    <property type="match status" value="1"/>
</dbReference>
<evidence type="ECO:0000256" key="1">
    <source>
        <dbReference type="ARBA" id="ARBA00022741"/>
    </source>
</evidence>
<comment type="caution">
    <text evidence="4">The sequence shown here is derived from an EMBL/GenBank/DDBJ whole genome shotgun (WGS) entry which is preliminary data.</text>
</comment>
<keyword evidence="5" id="KW-1185">Reference proteome</keyword>
<dbReference type="InterPro" id="IPR027417">
    <property type="entry name" value="P-loop_NTPase"/>
</dbReference>
<dbReference type="Proteomes" id="UP000030595">
    <property type="component" value="Unassembled WGS sequence"/>
</dbReference>
<dbReference type="Pfam" id="PF00005">
    <property type="entry name" value="ABC_tran"/>
    <property type="match status" value="1"/>
</dbReference>
<dbReference type="SMART" id="SM00382">
    <property type="entry name" value="AAA"/>
    <property type="match status" value="1"/>
</dbReference>
<accession>A0A0A3J232</accession>
<protein>
    <recommendedName>
        <fullName evidence="3">ABC transporter domain-containing protein</fullName>
    </recommendedName>
</protein>
<dbReference type="EMBL" id="JPVQ01000035">
    <property type="protein sequence ID" value="KGR89750.1"/>
    <property type="molecule type" value="Genomic_DNA"/>
</dbReference>
<dbReference type="InterPro" id="IPR003439">
    <property type="entry name" value="ABC_transporter-like_ATP-bd"/>
</dbReference>
<sequence>MSVIVCKEVTKNFRSTGVLKNLSCSIDEGKIIGLIGRNGVGKSTLLKILAGHLKQTKGSVEIFGEQPFNNLKVAANLIFIEDTMSFPPIFTLDEIFKMAKDFYINWNDDLARRLLAYANISEKAHHYSLSKGQKSTFNLIYGLATRCKITLLDEPMNGMDESIRFDMYRAILKEYIAFPRTMIISSHYLQEIEHLLEEILLVDQGQVILHAPLDEVKELFVRLVGSKELIKEIIQNTEIVFEKEAAIRSEIVIETTAMNTHKEQLMNAGITIQPVSASEVYQYLTKSTKGGIDDVFK</sequence>
<evidence type="ECO:0000256" key="2">
    <source>
        <dbReference type="ARBA" id="ARBA00022840"/>
    </source>
</evidence>
<dbReference type="PANTHER" id="PTHR43158:SF5">
    <property type="entry name" value="ABC TRANSPORTER, ATP-BINDING PROTEIN"/>
    <property type="match status" value="1"/>
</dbReference>
<dbReference type="Gene3D" id="3.40.50.300">
    <property type="entry name" value="P-loop containing nucleotide triphosphate hydrolases"/>
    <property type="match status" value="1"/>
</dbReference>
<dbReference type="PANTHER" id="PTHR43158">
    <property type="entry name" value="SKFA PEPTIDE EXPORT ATP-BINDING PROTEIN SKFE"/>
    <property type="match status" value="1"/>
</dbReference>
<dbReference type="InterPro" id="IPR003593">
    <property type="entry name" value="AAA+_ATPase"/>
</dbReference>
<dbReference type="CDD" id="cd03230">
    <property type="entry name" value="ABC_DR_subfamily_A"/>
    <property type="match status" value="1"/>
</dbReference>
<dbReference type="PROSITE" id="PS50893">
    <property type="entry name" value="ABC_TRANSPORTER_2"/>
    <property type="match status" value="1"/>
</dbReference>
<gene>
    <name evidence="4" type="ORF">CD30_15485</name>
</gene>
<dbReference type="AlphaFoldDB" id="A0A0A3J232"/>
<evidence type="ECO:0000259" key="3">
    <source>
        <dbReference type="PROSITE" id="PS50893"/>
    </source>
</evidence>